<dbReference type="InterPro" id="IPR010071">
    <property type="entry name" value="AA_adenyl_dom"/>
</dbReference>
<dbReference type="Pfam" id="PF00501">
    <property type="entry name" value="AMP-binding"/>
    <property type="match status" value="1"/>
</dbReference>
<dbReference type="Pfam" id="PF00550">
    <property type="entry name" value="PP-binding"/>
    <property type="match status" value="1"/>
</dbReference>
<dbReference type="Gene3D" id="3.30.559.30">
    <property type="entry name" value="Nonribosomal peptide synthetase, condensation domain"/>
    <property type="match status" value="1"/>
</dbReference>
<dbReference type="GO" id="GO:0031177">
    <property type="term" value="F:phosphopantetheine binding"/>
    <property type="evidence" value="ECO:0007669"/>
    <property type="project" value="TreeGrafter"/>
</dbReference>
<dbReference type="InterPro" id="IPR000873">
    <property type="entry name" value="AMP-dep_synth/lig_dom"/>
</dbReference>
<dbReference type="GO" id="GO:0043041">
    <property type="term" value="P:amino acid activation for nonribosomal peptide biosynthetic process"/>
    <property type="evidence" value="ECO:0007669"/>
    <property type="project" value="TreeGrafter"/>
</dbReference>
<dbReference type="Gene3D" id="3.40.50.980">
    <property type="match status" value="2"/>
</dbReference>
<dbReference type="Pfam" id="PF00668">
    <property type="entry name" value="Condensation"/>
    <property type="match status" value="1"/>
</dbReference>
<dbReference type="RefSeq" id="WP_162445334.1">
    <property type="nucleotide sequence ID" value="NZ_CP048222.1"/>
</dbReference>
<dbReference type="SUPFAM" id="SSF56801">
    <property type="entry name" value="Acetyl-CoA synthetase-like"/>
    <property type="match status" value="1"/>
</dbReference>
<keyword evidence="6" id="KW-1185">Reference proteome</keyword>
<dbReference type="InterPro" id="IPR036736">
    <property type="entry name" value="ACP-like_sf"/>
</dbReference>
<dbReference type="Gene3D" id="1.10.1200.10">
    <property type="entry name" value="ACP-like"/>
    <property type="match status" value="1"/>
</dbReference>
<dbReference type="PANTHER" id="PTHR45527">
    <property type="entry name" value="NONRIBOSOMAL PEPTIDE SYNTHETASE"/>
    <property type="match status" value="1"/>
</dbReference>
<dbReference type="CDD" id="cd05930">
    <property type="entry name" value="A_NRPS"/>
    <property type="match status" value="1"/>
</dbReference>
<dbReference type="FunFam" id="3.40.50.980:FF:000001">
    <property type="entry name" value="Non-ribosomal peptide synthetase"/>
    <property type="match status" value="1"/>
</dbReference>
<evidence type="ECO:0000256" key="2">
    <source>
        <dbReference type="ARBA" id="ARBA00022450"/>
    </source>
</evidence>
<dbReference type="Gene3D" id="2.30.38.10">
    <property type="entry name" value="Luciferase, Domain 3"/>
    <property type="match status" value="1"/>
</dbReference>
<dbReference type="InterPro" id="IPR045851">
    <property type="entry name" value="AMP-bd_C_sf"/>
</dbReference>
<dbReference type="InterPro" id="IPR001242">
    <property type="entry name" value="Condensation_dom"/>
</dbReference>
<dbReference type="FunFam" id="3.40.50.12780:FF:000012">
    <property type="entry name" value="Non-ribosomal peptide synthetase"/>
    <property type="match status" value="1"/>
</dbReference>
<evidence type="ECO:0000256" key="1">
    <source>
        <dbReference type="ARBA" id="ARBA00001957"/>
    </source>
</evidence>
<accession>A0A6C0GMU5</accession>
<evidence type="ECO:0000313" key="6">
    <source>
        <dbReference type="Proteomes" id="UP000480178"/>
    </source>
</evidence>
<dbReference type="GO" id="GO:0005737">
    <property type="term" value="C:cytoplasm"/>
    <property type="evidence" value="ECO:0007669"/>
    <property type="project" value="TreeGrafter"/>
</dbReference>
<keyword evidence="3" id="KW-0597">Phosphoprotein</keyword>
<dbReference type="Proteomes" id="UP000480178">
    <property type="component" value="Chromosome"/>
</dbReference>
<reference evidence="5 6" key="1">
    <citation type="submission" date="2020-01" db="EMBL/GenBank/DDBJ databases">
        <authorList>
            <person name="Kim M.K."/>
        </authorList>
    </citation>
    <scope>NUCLEOTIDE SEQUENCE [LARGE SCALE GENOMIC DNA]</scope>
    <source>
        <strain evidence="5 6">172606-1</strain>
    </source>
</reference>
<evidence type="ECO:0000313" key="5">
    <source>
        <dbReference type="EMBL" id="QHT69345.1"/>
    </source>
</evidence>
<dbReference type="InterPro" id="IPR023213">
    <property type="entry name" value="CAT-like_dom_sf"/>
</dbReference>
<dbReference type="KEGG" id="rhoz:GXP67_23245"/>
<dbReference type="PANTHER" id="PTHR45527:SF1">
    <property type="entry name" value="FATTY ACID SYNTHASE"/>
    <property type="match status" value="1"/>
</dbReference>
<organism evidence="5 6">
    <name type="scientific">Rhodocytophaga rosea</name>
    <dbReference type="NCBI Taxonomy" id="2704465"/>
    <lineage>
        <taxon>Bacteria</taxon>
        <taxon>Pseudomonadati</taxon>
        <taxon>Bacteroidota</taxon>
        <taxon>Cytophagia</taxon>
        <taxon>Cytophagales</taxon>
        <taxon>Rhodocytophagaceae</taxon>
        <taxon>Rhodocytophaga</taxon>
    </lineage>
</organism>
<evidence type="ECO:0000256" key="3">
    <source>
        <dbReference type="ARBA" id="ARBA00022553"/>
    </source>
</evidence>
<dbReference type="PROSITE" id="PS00455">
    <property type="entry name" value="AMP_BINDING"/>
    <property type="match status" value="1"/>
</dbReference>
<dbReference type="SUPFAM" id="SSF47336">
    <property type="entry name" value="ACP-like"/>
    <property type="match status" value="1"/>
</dbReference>
<protein>
    <submittedName>
        <fullName evidence="5">Amino acid adenylation domain-containing protein</fullName>
    </submittedName>
</protein>
<dbReference type="SUPFAM" id="SSF52777">
    <property type="entry name" value="CoA-dependent acyltransferases"/>
    <property type="match status" value="2"/>
</dbReference>
<dbReference type="AlphaFoldDB" id="A0A6C0GMU5"/>
<dbReference type="GO" id="GO:0044550">
    <property type="term" value="P:secondary metabolite biosynthetic process"/>
    <property type="evidence" value="ECO:0007669"/>
    <property type="project" value="TreeGrafter"/>
</dbReference>
<keyword evidence="2" id="KW-0596">Phosphopantetheine</keyword>
<dbReference type="InterPro" id="IPR020845">
    <property type="entry name" value="AMP-binding_CS"/>
</dbReference>
<gene>
    <name evidence="5" type="ORF">GXP67_23245</name>
</gene>
<sequence length="1055" mass="119398">MNSKNNMSLNQVTGNQLLTSAKNESIHIIFESIALKFPDVEAVVHNEQSISYQALDEKANYVARYLTNKGIQKGDIVGVKLDKGIDLIISILAVMKAGAAYAPIDPTYPAARINYMLEDSRIRFIVTSSPYIGDHPQVEEVDVAQLQGHLEHTLQVYSDPQSLAYLIYTSGTTGNPKGVMVAHAGFINMCLYQIFVYQLGPSERVLQFASISFDASVYEIFIALLSGSTLVIVDKDIILDKNLFLGYLDKKRLTFILLPPVFLNSLNRPEFETVKTIVTAGEACNISDALYYSQTKRYFNAYGPTEASVCVSVYQVMPEHVYENYIPIGKAIPNIRFYILDEELNPVADGETGELYISGIGLAKGYINKPELTQKAFLDLPNKLGERIYRAGDIVKKLDDGTLIILGRKDDQVKILGHRIELGAIEHALLQIHPVTNAFVCALEHEGEKYLCAYFTAEQDILTELIREKLLGELPAFMVPHWFMRLPEFKMTNNGKIDKKALPSPFAINQPVPVNAAQPLEGTLERVLDICKEMLGIQHLDLSDNFFLMGGHSLKAAKLSAKISKEFNVDLSVSDIYKKPHITQIHDLIKTSRKSYYEPILPAPVKKYYTTSAAQKRMFVMNSTDKVDVSYNVSIVLQFEKRIIKEAIQLALQILYARQEVLRTRFDIQSDEIVQEVLTQIEVNLLEGGRVKASELTRAAKQFVRPFDLSKAPILHVGYYEIVQGGIAIIFNTHHIIADGTSMGILVNEFIRLLNQEPLPSLPLQYKDYAEWETIQYANSDYFKAHEQYWLNTYRNIPRLTMPTDRTADIQNFAGERLSFTIDKELTWKLKEYALSEDVSLYQLLLSVYYLLLSKYTQQQDIVVGTAVANRRKEELQQMMGMFVNTLALRATIPTETTFSDFVINIKNQVLEAFEFQEYPFELLVSKLGLSGNDKKVPLIDTLFIVQNIDFFSEQAIPGLTLKYENATATSKFDFSFFIVEQQDSFTIDVEYNTGMFSKEYMCKLAENFIKLAGKAVSSPSTLLEEITFIDNSKLSELRAQLFTENTITDVEFDI</sequence>
<dbReference type="NCBIfam" id="TIGR01733">
    <property type="entry name" value="AA-adenyl-dom"/>
    <property type="match status" value="1"/>
</dbReference>
<proteinExistence type="predicted"/>
<evidence type="ECO:0000259" key="4">
    <source>
        <dbReference type="PROSITE" id="PS50075"/>
    </source>
</evidence>
<dbReference type="InterPro" id="IPR006162">
    <property type="entry name" value="Ppantetheine_attach_site"/>
</dbReference>
<dbReference type="GO" id="GO:0003824">
    <property type="term" value="F:catalytic activity"/>
    <property type="evidence" value="ECO:0007669"/>
    <property type="project" value="InterPro"/>
</dbReference>
<dbReference type="Gene3D" id="3.30.300.30">
    <property type="match status" value="1"/>
</dbReference>
<dbReference type="Gene3D" id="3.30.559.10">
    <property type="entry name" value="Chloramphenicol acetyltransferase-like domain"/>
    <property type="match status" value="1"/>
</dbReference>
<feature type="domain" description="Carrier" evidence="4">
    <location>
        <begin position="518"/>
        <end position="593"/>
    </location>
</feature>
<dbReference type="InterPro" id="IPR009081">
    <property type="entry name" value="PP-bd_ACP"/>
</dbReference>
<comment type="cofactor">
    <cofactor evidence="1">
        <name>pantetheine 4'-phosphate</name>
        <dbReference type="ChEBI" id="CHEBI:47942"/>
    </cofactor>
</comment>
<name>A0A6C0GMU5_9BACT</name>
<dbReference type="CDD" id="cd19531">
    <property type="entry name" value="LCL_NRPS-like"/>
    <property type="match status" value="1"/>
</dbReference>
<dbReference type="PROSITE" id="PS50075">
    <property type="entry name" value="CARRIER"/>
    <property type="match status" value="1"/>
</dbReference>
<dbReference type="EMBL" id="CP048222">
    <property type="protein sequence ID" value="QHT69345.1"/>
    <property type="molecule type" value="Genomic_DNA"/>
</dbReference>
<dbReference type="PROSITE" id="PS00012">
    <property type="entry name" value="PHOSPHOPANTETHEINE"/>
    <property type="match status" value="1"/>
</dbReference>